<comment type="similarity">
    <text evidence="3">Belongs to the class I-like SAM-binding methyltransferase superfamily. TPMT family.</text>
</comment>
<dbReference type="Pfam" id="PF05724">
    <property type="entry name" value="TPMT"/>
    <property type="match status" value="1"/>
</dbReference>
<accession>A0A814W9V8</accession>
<proteinExistence type="inferred from homology"/>
<name>A0A814W9V8_9BILA</name>
<dbReference type="FunFam" id="3.40.50.150:FF:000101">
    <property type="entry name" value="Thiopurine S-methyltransferase"/>
    <property type="match status" value="1"/>
</dbReference>
<reference evidence="9" key="1">
    <citation type="submission" date="2021-02" db="EMBL/GenBank/DDBJ databases">
        <authorList>
            <person name="Nowell W R."/>
        </authorList>
    </citation>
    <scope>NUCLEOTIDE SEQUENCE</scope>
</reference>
<evidence type="ECO:0000256" key="8">
    <source>
        <dbReference type="ARBA" id="ARBA00022691"/>
    </source>
</evidence>
<evidence type="ECO:0000256" key="4">
    <source>
        <dbReference type="ARBA" id="ARBA00011905"/>
    </source>
</evidence>
<keyword evidence="8" id="KW-0949">S-adenosyl-L-methionine</keyword>
<evidence type="ECO:0000313" key="10">
    <source>
        <dbReference type="EMBL" id="CAF3759684.1"/>
    </source>
</evidence>
<organism evidence="9 11">
    <name type="scientific">Adineta steineri</name>
    <dbReference type="NCBI Taxonomy" id="433720"/>
    <lineage>
        <taxon>Eukaryota</taxon>
        <taxon>Metazoa</taxon>
        <taxon>Spiralia</taxon>
        <taxon>Gnathifera</taxon>
        <taxon>Rotifera</taxon>
        <taxon>Eurotatoria</taxon>
        <taxon>Bdelloidea</taxon>
        <taxon>Adinetida</taxon>
        <taxon>Adinetidae</taxon>
        <taxon>Adineta</taxon>
    </lineage>
</organism>
<dbReference type="OrthoDB" id="276151at2759"/>
<dbReference type="PROSITE" id="PS51585">
    <property type="entry name" value="SAM_MT_TPMT"/>
    <property type="match status" value="1"/>
</dbReference>
<keyword evidence="5" id="KW-0963">Cytoplasm</keyword>
<comment type="caution">
    <text evidence="9">The sequence shown here is derived from an EMBL/GenBank/DDBJ whole genome shotgun (WGS) entry which is preliminary data.</text>
</comment>
<dbReference type="InterPro" id="IPR008854">
    <property type="entry name" value="TPMT"/>
</dbReference>
<evidence type="ECO:0000256" key="3">
    <source>
        <dbReference type="ARBA" id="ARBA00008145"/>
    </source>
</evidence>
<dbReference type="Proteomes" id="UP000663891">
    <property type="component" value="Unassembled WGS sequence"/>
</dbReference>
<dbReference type="SUPFAM" id="SSF53335">
    <property type="entry name" value="S-adenosyl-L-methionine-dependent methyltransferases"/>
    <property type="match status" value="1"/>
</dbReference>
<evidence type="ECO:0000256" key="1">
    <source>
        <dbReference type="ARBA" id="ARBA00000903"/>
    </source>
</evidence>
<gene>
    <name evidence="10" type="ORF">OKA104_LOCUS16173</name>
    <name evidence="9" type="ORF">VCS650_LOCUS25699</name>
</gene>
<evidence type="ECO:0000256" key="6">
    <source>
        <dbReference type="ARBA" id="ARBA00022603"/>
    </source>
</evidence>
<dbReference type="PANTHER" id="PTHR10259">
    <property type="entry name" value="THIOPURINE S-METHYLTRANSFERASE"/>
    <property type="match status" value="1"/>
</dbReference>
<dbReference type="GO" id="GO:0005737">
    <property type="term" value="C:cytoplasm"/>
    <property type="evidence" value="ECO:0007669"/>
    <property type="project" value="UniProtKB-SubCell"/>
</dbReference>
<protein>
    <recommendedName>
        <fullName evidence="4">thiopurine S-methyltransferase</fullName>
        <ecNumber evidence="4">2.1.1.67</ecNumber>
    </recommendedName>
</protein>
<dbReference type="AlphaFoldDB" id="A0A814W9V8"/>
<dbReference type="GO" id="GO:0032259">
    <property type="term" value="P:methylation"/>
    <property type="evidence" value="ECO:0007669"/>
    <property type="project" value="UniProtKB-KW"/>
</dbReference>
<dbReference type="EC" id="2.1.1.67" evidence="4"/>
<keyword evidence="7" id="KW-0808">Transferase</keyword>
<dbReference type="GO" id="GO:0008119">
    <property type="term" value="F:thiopurine S-methyltransferase activity"/>
    <property type="evidence" value="ECO:0007669"/>
    <property type="project" value="UniProtKB-EC"/>
</dbReference>
<dbReference type="EMBL" id="CAJOAY010000916">
    <property type="protein sequence ID" value="CAF3759684.1"/>
    <property type="molecule type" value="Genomic_DNA"/>
</dbReference>
<comment type="subcellular location">
    <subcellularLocation>
        <location evidence="2">Cytoplasm</location>
    </subcellularLocation>
</comment>
<keyword evidence="6" id="KW-0489">Methyltransferase</keyword>
<evidence type="ECO:0000256" key="7">
    <source>
        <dbReference type="ARBA" id="ARBA00022679"/>
    </source>
</evidence>
<dbReference type="InterPro" id="IPR029063">
    <property type="entry name" value="SAM-dependent_MTases_sf"/>
</dbReference>
<evidence type="ECO:0000313" key="11">
    <source>
        <dbReference type="Proteomes" id="UP000663891"/>
    </source>
</evidence>
<evidence type="ECO:0000256" key="2">
    <source>
        <dbReference type="ARBA" id="ARBA00004496"/>
    </source>
</evidence>
<dbReference type="EMBL" id="CAJNON010000333">
    <property type="protein sequence ID" value="CAF1202278.1"/>
    <property type="molecule type" value="Genomic_DNA"/>
</dbReference>
<evidence type="ECO:0000313" key="9">
    <source>
        <dbReference type="EMBL" id="CAF1202278.1"/>
    </source>
</evidence>
<dbReference type="Proteomes" id="UP000663881">
    <property type="component" value="Unassembled WGS sequence"/>
</dbReference>
<evidence type="ECO:0000256" key="5">
    <source>
        <dbReference type="ARBA" id="ARBA00022490"/>
    </source>
</evidence>
<comment type="catalytic activity">
    <reaction evidence="1">
        <text>S-adenosyl-L-methionine + a thiopurine = S-adenosyl-L-homocysteine + a thiopurine S-methylether.</text>
        <dbReference type="EC" id="2.1.1.67"/>
    </reaction>
</comment>
<dbReference type="PANTHER" id="PTHR10259:SF11">
    <property type="entry name" value="THIOPURINE S-METHYLTRANSFERASE"/>
    <property type="match status" value="1"/>
</dbReference>
<dbReference type="Gene3D" id="3.40.50.150">
    <property type="entry name" value="Vaccinia Virus protein VP39"/>
    <property type="match status" value="1"/>
</dbReference>
<sequence>MNETNKEQHQRLAKNTDINYWNELWLNSKIGFNRLSVNKHFKKHILSKIISKDQQQCVLFPLCGKTVDMKAVLDINHQVIGIEYIQLGIEAFFEENNIEHDITNDEHNKYSIYKGINRPVTIYCMDFFTFHQSLPTIDWIWDRGGFVAINISERKQYRDILLKLMTPGHTQLYLLTNYYKDSSFSGPPHCVSDDDIVHLFGSTCSIELIEVLNTTAEFNLHYNQKIRFMEEHLHLIIRK</sequence>